<dbReference type="GO" id="GO:0004139">
    <property type="term" value="F:deoxyribose-phosphate aldolase activity"/>
    <property type="evidence" value="ECO:0007669"/>
    <property type="project" value="UniProtKB-EC"/>
</dbReference>
<gene>
    <name evidence="2" type="primary">deoC1</name>
    <name evidence="2" type="ORF">SDC9_162473</name>
</gene>
<dbReference type="InterPro" id="IPR002915">
    <property type="entry name" value="DeoC/FbaB/LacD_aldolase"/>
</dbReference>
<dbReference type="Gene3D" id="3.20.20.70">
    <property type="entry name" value="Aldolase class I"/>
    <property type="match status" value="1"/>
</dbReference>
<dbReference type="InterPro" id="IPR013785">
    <property type="entry name" value="Aldolase_TIM"/>
</dbReference>
<dbReference type="PANTHER" id="PTHR10889">
    <property type="entry name" value="DEOXYRIBOSE-PHOSPHATE ALDOLASE"/>
    <property type="match status" value="1"/>
</dbReference>
<dbReference type="SMART" id="SM01133">
    <property type="entry name" value="DeoC"/>
    <property type="match status" value="1"/>
</dbReference>
<accession>A0A645FSH8</accession>
<reference evidence="2" key="1">
    <citation type="submission" date="2019-08" db="EMBL/GenBank/DDBJ databases">
        <authorList>
            <person name="Kucharzyk K."/>
            <person name="Murdoch R.W."/>
            <person name="Higgins S."/>
            <person name="Loffler F."/>
        </authorList>
    </citation>
    <scope>NUCLEOTIDE SEQUENCE</scope>
</reference>
<dbReference type="NCBIfam" id="TIGR00126">
    <property type="entry name" value="deoC"/>
    <property type="match status" value="1"/>
</dbReference>
<evidence type="ECO:0000256" key="1">
    <source>
        <dbReference type="ARBA" id="ARBA00022490"/>
    </source>
</evidence>
<name>A0A645FSH8_9ZZZZ</name>
<comment type="caution">
    <text evidence="2">The sequence shown here is derived from an EMBL/GenBank/DDBJ whole genome shotgun (WGS) entry which is preliminary data.</text>
</comment>
<sequence length="246" mass="26011">MNINEVVKKVTEEVYKQMGACANTENPAACSSELAGHIEHSILNPDMTRAKVIAECALAKQYKFANVCVTPYFVREAAEALKTCNVGICAPVGFPHGAASLAAKICEIKECVANGATELDVELNIVAIKSGEFDEVKRELKAMVDAAGFGVKIKAIYEQGLLTDDEKRKTLEMIRDVAPAYVKISNALTGEAACKDDVAFVKAIVGDQVKIKIDGGIKTAAFAREILAAGAERVGCSASVAIVTGA</sequence>
<protein>
    <submittedName>
        <fullName evidence="2">Deoxyribose-phosphate aldolase 1</fullName>
        <ecNumber evidence="2">4.1.2.4</ecNumber>
    </submittedName>
</protein>
<evidence type="ECO:0000313" key="2">
    <source>
        <dbReference type="EMBL" id="MPN15144.1"/>
    </source>
</evidence>
<dbReference type="EC" id="4.1.2.4" evidence="2"/>
<keyword evidence="2" id="KW-0456">Lyase</keyword>
<dbReference type="GO" id="GO:0009264">
    <property type="term" value="P:deoxyribonucleotide catabolic process"/>
    <property type="evidence" value="ECO:0007669"/>
    <property type="project" value="InterPro"/>
</dbReference>
<dbReference type="InterPro" id="IPR011343">
    <property type="entry name" value="DeoC"/>
</dbReference>
<dbReference type="GO" id="GO:0005737">
    <property type="term" value="C:cytoplasm"/>
    <property type="evidence" value="ECO:0007669"/>
    <property type="project" value="InterPro"/>
</dbReference>
<keyword evidence="1" id="KW-0963">Cytoplasm</keyword>
<proteinExistence type="predicted"/>
<dbReference type="PIRSF" id="PIRSF001357">
    <property type="entry name" value="DeoC"/>
    <property type="match status" value="1"/>
</dbReference>
<dbReference type="AlphaFoldDB" id="A0A645FSH8"/>
<dbReference type="SUPFAM" id="SSF51569">
    <property type="entry name" value="Aldolase"/>
    <property type="match status" value="1"/>
</dbReference>
<dbReference type="PANTHER" id="PTHR10889:SF1">
    <property type="entry name" value="DEOXYRIBOSE-PHOSPHATE ALDOLASE"/>
    <property type="match status" value="1"/>
</dbReference>
<dbReference type="EMBL" id="VSSQ01061855">
    <property type="protein sequence ID" value="MPN15144.1"/>
    <property type="molecule type" value="Genomic_DNA"/>
</dbReference>
<organism evidence="2">
    <name type="scientific">bioreactor metagenome</name>
    <dbReference type="NCBI Taxonomy" id="1076179"/>
    <lineage>
        <taxon>unclassified sequences</taxon>
        <taxon>metagenomes</taxon>
        <taxon>ecological metagenomes</taxon>
    </lineage>
</organism>
<dbReference type="GO" id="GO:0016052">
    <property type="term" value="P:carbohydrate catabolic process"/>
    <property type="evidence" value="ECO:0007669"/>
    <property type="project" value="TreeGrafter"/>
</dbReference>